<dbReference type="InterPro" id="IPR057253">
    <property type="entry name" value="CoiA-like_N"/>
</dbReference>
<reference evidence="3" key="1">
    <citation type="submission" date="2022-01" db="EMBL/GenBank/DDBJ databases">
        <authorList>
            <person name="Lagorce A."/>
        </authorList>
    </citation>
    <scope>NUCLEOTIDE SEQUENCE</scope>
    <source>
        <strain evidence="3">Th15_F1_A12</strain>
    </source>
</reference>
<evidence type="ECO:0000313" key="4">
    <source>
        <dbReference type="Proteomes" id="UP001295462"/>
    </source>
</evidence>
<evidence type="ECO:0000256" key="1">
    <source>
        <dbReference type="SAM" id="Coils"/>
    </source>
</evidence>
<keyword evidence="1" id="KW-0175">Coiled coil</keyword>
<sequence>MLIPFGLKDGKIHHVKNVPNGLACGCVCPNCRKPLIAKNKGEWKRPHFAHAVDTDCFNYEAMSYLHQYAQQLLEAEQSIVLPEFLFIPEITLINYSVLRGQSINFPVTKVAFDSIQSEYSWDKYRIDSHGTLKNRSLFIEITVTHASELEKINAIRDQGQPAIEIVLTDLHNSDKLYQDDEIRKAVFDPINARWIHHPKAMEKVKQALAELELKAERKNRFIQSRIDAESERQQRKAQNIENAKQRFRGEIKHELEWLDKIDSTWIEQQEQQKQNIRPAFLKWIDVDKYSDLVGYSTDIDWVFECKREHWQALIIEELYRIGGSREIKAFDIKRFVQKHARLNENMLRLNTAQYKAREKAKSNGSQTNKRIAWYLTKEENRKIISPFKVILDYLQYLEIRDVLDITSDPTIFVLNDESVEDFRCRIQNKNEQIARVREECLRRELEEKLRAELRQQITAEKKQQRVKQMIEADTIVFSHYGGHGLRCNNCQFTSPKIIVIDSICPECNQKADFVDLFITQDYIDTAIHRYQCSAIPLKSLERYP</sequence>
<name>A0AAU9QJW4_9VIBR</name>
<proteinExistence type="predicted"/>
<organism evidence="3 4">
    <name type="scientific">Vibrio jasicida</name>
    <dbReference type="NCBI Taxonomy" id="766224"/>
    <lineage>
        <taxon>Bacteria</taxon>
        <taxon>Pseudomonadati</taxon>
        <taxon>Pseudomonadota</taxon>
        <taxon>Gammaproteobacteria</taxon>
        <taxon>Vibrionales</taxon>
        <taxon>Vibrionaceae</taxon>
        <taxon>Vibrio</taxon>
    </lineage>
</organism>
<gene>
    <name evidence="3" type="ORF">THF1A12_170074</name>
</gene>
<dbReference type="Pfam" id="PF25164">
    <property type="entry name" value="CoiA_N"/>
    <property type="match status" value="1"/>
</dbReference>
<dbReference type="EMBL" id="CAKMUD010000069">
    <property type="protein sequence ID" value="CAH1581672.1"/>
    <property type="molecule type" value="Genomic_DNA"/>
</dbReference>
<feature type="coiled-coil region" evidence="1">
    <location>
        <begin position="419"/>
        <end position="463"/>
    </location>
</feature>
<accession>A0AAU9QJW4</accession>
<evidence type="ECO:0000313" key="3">
    <source>
        <dbReference type="EMBL" id="CAH1581672.1"/>
    </source>
</evidence>
<comment type="caution">
    <text evidence="3">The sequence shown here is derived from an EMBL/GenBank/DDBJ whole genome shotgun (WGS) entry which is preliminary data.</text>
</comment>
<protein>
    <recommendedName>
        <fullName evidence="2">Competence protein CoiA-like N-terminal domain-containing protein</fullName>
    </recommendedName>
</protein>
<feature type="domain" description="Competence protein CoiA-like N-terminal" evidence="2">
    <location>
        <begin position="27"/>
        <end position="56"/>
    </location>
</feature>
<evidence type="ECO:0000259" key="2">
    <source>
        <dbReference type="Pfam" id="PF25164"/>
    </source>
</evidence>
<dbReference type="AlphaFoldDB" id="A0AAU9QJW4"/>
<feature type="coiled-coil region" evidence="1">
    <location>
        <begin position="201"/>
        <end position="250"/>
    </location>
</feature>
<dbReference type="Proteomes" id="UP001295462">
    <property type="component" value="Unassembled WGS sequence"/>
</dbReference>